<gene>
    <name evidence="2" type="ORF">VOLCADRAFT_101220</name>
</gene>
<dbReference type="KEGG" id="vcn:VOLCADRAFT_101220"/>
<evidence type="ECO:0000313" key="2">
    <source>
        <dbReference type="EMBL" id="EFJ39230.1"/>
    </source>
</evidence>
<dbReference type="RefSeq" id="XP_002959706.1">
    <property type="nucleotide sequence ID" value="XM_002959660.1"/>
</dbReference>
<keyword evidence="3" id="KW-1185">Reference proteome</keyword>
<sequence length="102" mass="11560">MAARVVFGILLLALMAQQAAAGGNGDQGRSWPTELKEDFQVHRKIGKSEIGHIHHHTKKYMHDATGAPHVHALQFELRNIYSNRQNGSRYNFLTKYRYPSSS</sequence>
<evidence type="ECO:0000256" key="1">
    <source>
        <dbReference type="SAM" id="SignalP"/>
    </source>
</evidence>
<organism evidence="3">
    <name type="scientific">Volvox carteri f. nagariensis</name>
    <dbReference type="NCBI Taxonomy" id="3068"/>
    <lineage>
        <taxon>Eukaryota</taxon>
        <taxon>Viridiplantae</taxon>
        <taxon>Chlorophyta</taxon>
        <taxon>core chlorophytes</taxon>
        <taxon>Chlorophyceae</taxon>
        <taxon>CS clade</taxon>
        <taxon>Chlamydomonadales</taxon>
        <taxon>Volvocaceae</taxon>
        <taxon>Volvox</taxon>
    </lineage>
</organism>
<protein>
    <submittedName>
        <fullName evidence="2">Uncharacterized protein</fullName>
    </submittedName>
</protein>
<feature type="signal peptide" evidence="1">
    <location>
        <begin position="1"/>
        <end position="21"/>
    </location>
</feature>
<dbReference type="GeneID" id="9614661"/>
<dbReference type="EMBL" id="GL378800">
    <property type="protein sequence ID" value="EFJ39230.1"/>
    <property type="molecule type" value="Genomic_DNA"/>
</dbReference>
<feature type="non-terminal residue" evidence="2">
    <location>
        <position position="102"/>
    </location>
</feature>
<feature type="chain" id="PRO_5003124602" evidence="1">
    <location>
        <begin position="22"/>
        <end position="102"/>
    </location>
</feature>
<accession>D8UM20</accession>
<proteinExistence type="predicted"/>
<name>D8UM20_VOLCA</name>
<dbReference type="Proteomes" id="UP000001058">
    <property type="component" value="Unassembled WGS sequence"/>
</dbReference>
<dbReference type="AlphaFoldDB" id="D8UM20"/>
<dbReference type="InParanoid" id="D8UM20"/>
<reference evidence="2 3" key="1">
    <citation type="journal article" date="2010" name="Science">
        <title>Genomic analysis of organismal complexity in the multicellular green alga Volvox carteri.</title>
        <authorList>
            <person name="Prochnik S.E."/>
            <person name="Umen J."/>
            <person name="Nedelcu A.M."/>
            <person name="Hallmann A."/>
            <person name="Miller S.M."/>
            <person name="Nishii I."/>
            <person name="Ferris P."/>
            <person name="Kuo A."/>
            <person name="Mitros T."/>
            <person name="Fritz-Laylin L.K."/>
            <person name="Hellsten U."/>
            <person name="Chapman J."/>
            <person name="Simakov O."/>
            <person name="Rensing S.A."/>
            <person name="Terry A."/>
            <person name="Pangilinan J."/>
            <person name="Kapitonov V."/>
            <person name="Jurka J."/>
            <person name="Salamov A."/>
            <person name="Shapiro H."/>
            <person name="Schmutz J."/>
            <person name="Grimwood J."/>
            <person name="Lindquist E."/>
            <person name="Lucas S."/>
            <person name="Grigoriev I.V."/>
            <person name="Schmitt R."/>
            <person name="Kirk D."/>
            <person name="Rokhsar D.S."/>
        </authorList>
    </citation>
    <scope>NUCLEOTIDE SEQUENCE [LARGE SCALE GENOMIC DNA]</scope>
    <source>
        <strain evidence="3">f. Nagariensis / Eve</strain>
    </source>
</reference>
<evidence type="ECO:0000313" key="3">
    <source>
        <dbReference type="Proteomes" id="UP000001058"/>
    </source>
</evidence>
<keyword evidence="1" id="KW-0732">Signal</keyword>